<dbReference type="PANTHER" id="PTHR46465:SF4">
    <property type="entry name" value="FYVE-TYPE DOMAIN-CONTAINING PROTEIN"/>
    <property type="match status" value="1"/>
</dbReference>
<reference evidence="8" key="1">
    <citation type="submission" date="2022-03" db="EMBL/GenBank/DDBJ databases">
        <authorList>
            <person name="Alioto T."/>
            <person name="Alioto T."/>
            <person name="Gomez Garrido J."/>
        </authorList>
    </citation>
    <scope>NUCLEOTIDE SEQUENCE</scope>
</reference>
<dbReference type="Pfam" id="PF01363">
    <property type="entry name" value="FYVE"/>
    <property type="match status" value="1"/>
</dbReference>
<evidence type="ECO:0000259" key="7">
    <source>
        <dbReference type="PROSITE" id="PS50178"/>
    </source>
</evidence>
<dbReference type="InterPro" id="IPR011011">
    <property type="entry name" value="Znf_FYVE_PHD"/>
</dbReference>
<comment type="similarity">
    <text evidence="1">Belongs to the lst-2 family.</text>
</comment>
<dbReference type="InterPro" id="IPR017455">
    <property type="entry name" value="Znf_FYVE-rel"/>
</dbReference>
<dbReference type="PANTHER" id="PTHR46465">
    <property type="entry name" value="LATERAL SIGNALING TARGET PROTEIN 2 HOMOLOG"/>
    <property type="match status" value="1"/>
</dbReference>
<dbReference type="Gene3D" id="3.30.40.10">
    <property type="entry name" value="Zinc/RING finger domain, C3HC4 (zinc finger)"/>
    <property type="match status" value="1"/>
</dbReference>
<evidence type="ECO:0000256" key="6">
    <source>
        <dbReference type="SAM" id="MobiDB-lite"/>
    </source>
</evidence>
<dbReference type="EMBL" id="OW240914">
    <property type="protein sequence ID" value="CAH2277332.1"/>
    <property type="molecule type" value="Genomic_DNA"/>
</dbReference>
<dbReference type="SUPFAM" id="SSF57903">
    <property type="entry name" value="FYVE/PHD zinc finger"/>
    <property type="match status" value="1"/>
</dbReference>
<organism evidence="8 9">
    <name type="scientific">Pelobates cultripes</name>
    <name type="common">Western spadefoot toad</name>
    <dbReference type="NCBI Taxonomy" id="61616"/>
    <lineage>
        <taxon>Eukaryota</taxon>
        <taxon>Metazoa</taxon>
        <taxon>Chordata</taxon>
        <taxon>Craniata</taxon>
        <taxon>Vertebrata</taxon>
        <taxon>Euteleostomi</taxon>
        <taxon>Amphibia</taxon>
        <taxon>Batrachia</taxon>
        <taxon>Anura</taxon>
        <taxon>Pelobatoidea</taxon>
        <taxon>Pelobatidae</taxon>
        <taxon>Pelobates</taxon>
    </lineage>
</organism>
<feature type="region of interest" description="Disordered" evidence="6">
    <location>
        <begin position="1"/>
        <end position="24"/>
    </location>
</feature>
<name>A0AAD1RSA4_PELCU</name>
<evidence type="ECO:0000256" key="2">
    <source>
        <dbReference type="ARBA" id="ARBA00022723"/>
    </source>
</evidence>
<keyword evidence="3 5" id="KW-0863">Zinc-finger</keyword>
<evidence type="ECO:0000313" key="8">
    <source>
        <dbReference type="EMBL" id="CAH2277332.1"/>
    </source>
</evidence>
<dbReference type="Proteomes" id="UP001295444">
    <property type="component" value="Chromosome 03"/>
</dbReference>
<sequence length="666" mass="75182">MLSSAEHLAPPHPPTDKAPPPSHTPLAVAVTSLVRWLQSGGGGGGEAGLERKCLILSEAAGQLAHGKLEGDRRCGRGCNMLPSAVRRWLNRPKKSDPRLLARFFYVDEDVSAVMHDLRCLDIEKEPASYLIVLTQLHNTQDRMLLLFEQMLEQVVPKKRRPRDYYWKFPDDNMPGYMTTHLLFAAELMVGGTYVEVEETDGETIRPLAQELLRSVVNLRNVLREQSLEDPSIYPEQAQRALLRYDYLCAEFELRYMSLVSNVKTPEEIYEQQEVAVLFCETVSRALQKGYITQEMIDDYEPELMISIPRLAIISGLLIYPDGPLSLQKHPEEMCELFSPFYTLLKKIKELLLTLTEDELFSLERALCSSSSKDTSIQLSNHSESPDALDIPSQSQKQPEPKLCSVDLSPQPESKEESLQECTGALASETNKCSSTDRIPQASSVLVAPLDDTQISTDTCNPSDQDKSSSENRTCVLKPTTIVQCVMKRTSERHRLHARKSRYHDVRSRYRSDGDMLHRLFVCISGVADQLQTNFANDLRNILKSVFDAVRSKQEDQEKTAEDAFHLPSCALCQNQEHPNRGADPASPEWVPDSACNQCTTCCAPFTLLRRRHHCRSCGKIFCSRCSAYTTSLPHLPNSQPVRVCSHCFHVHCRFQSRHVDGARCQD</sequence>
<protein>
    <submittedName>
        <fullName evidence="8">Lateral signaling target 2 homolog isoform X1</fullName>
    </submittedName>
</protein>
<evidence type="ECO:0000256" key="3">
    <source>
        <dbReference type="ARBA" id="ARBA00022771"/>
    </source>
</evidence>
<dbReference type="InterPro" id="IPR000306">
    <property type="entry name" value="Znf_FYVE"/>
</dbReference>
<evidence type="ECO:0000256" key="5">
    <source>
        <dbReference type="PROSITE-ProRule" id="PRU00091"/>
    </source>
</evidence>
<dbReference type="GO" id="GO:0008270">
    <property type="term" value="F:zinc ion binding"/>
    <property type="evidence" value="ECO:0007669"/>
    <property type="project" value="UniProtKB-KW"/>
</dbReference>
<keyword evidence="2" id="KW-0479">Metal-binding</keyword>
<evidence type="ECO:0000256" key="1">
    <source>
        <dbReference type="ARBA" id="ARBA00008755"/>
    </source>
</evidence>
<dbReference type="CDD" id="cd15731">
    <property type="entry name" value="FYVE_LST2"/>
    <property type="match status" value="1"/>
</dbReference>
<feature type="domain" description="FYVE-type" evidence="7">
    <location>
        <begin position="592"/>
        <end position="648"/>
    </location>
</feature>
<evidence type="ECO:0000256" key="4">
    <source>
        <dbReference type="ARBA" id="ARBA00022833"/>
    </source>
</evidence>
<feature type="region of interest" description="Disordered" evidence="6">
    <location>
        <begin position="452"/>
        <end position="472"/>
    </location>
</feature>
<dbReference type="InterPro" id="IPR013083">
    <property type="entry name" value="Znf_RING/FYVE/PHD"/>
</dbReference>
<evidence type="ECO:0000313" key="9">
    <source>
        <dbReference type="Proteomes" id="UP001295444"/>
    </source>
</evidence>
<keyword evidence="9" id="KW-1185">Reference proteome</keyword>
<dbReference type="SMART" id="SM00064">
    <property type="entry name" value="FYVE"/>
    <property type="match status" value="1"/>
</dbReference>
<dbReference type="AlphaFoldDB" id="A0AAD1RSA4"/>
<feature type="region of interest" description="Disordered" evidence="6">
    <location>
        <begin position="374"/>
        <end position="421"/>
    </location>
</feature>
<proteinExistence type="inferred from homology"/>
<feature type="compositionally biased region" description="Polar residues" evidence="6">
    <location>
        <begin position="452"/>
        <end position="462"/>
    </location>
</feature>
<feature type="compositionally biased region" description="Pro residues" evidence="6">
    <location>
        <begin position="10"/>
        <end position="23"/>
    </location>
</feature>
<dbReference type="PROSITE" id="PS50178">
    <property type="entry name" value="ZF_FYVE"/>
    <property type="match status" value="1"/>
</dbReference>
<gene>
    <name evidence="8" type="ORF">PECUL_23A049825</name>
</gene>
<dbReference type="InterPro" id="IPR043269">
    <property type="entry name" value="FYVE_LST2"/>
</dbReference>
<dbReference type="InterPro" id="IPR051118">
    <property type="entry name" value="LST-2"/>
</dbReference>
<keyword evidence="4" id="KW-0862">Zinc</keyword>
<dbReference type="GO" id="GO:0031901">
    <property type="term" value="C:early endosome membrane"/>
    <property type="evidence" value="ECO:0007669"/>
    <property type="project" value="TreeGrafter"/>
</dbReference>
<accession>A0AAD1RSA4</accession>